<dbReference type="Gene3D" id="2.40.170.20">
    <property type="entry name" value="TonB-dependent receptor, beta-barrel domain"/>
    <property type="match status" value="1"/>
</dbReference>
<dbReference type="Pfam" id="PF07715">
    <property type="entry name" value="Plug"/>
    <property type="match status" value="1"/>
</dbReference>
<dbReference type="InterPro" id="IPR036942">
    <property type="entry name" value="Beta-barrel_TonB_sf"/>
</dbReference>
<evidence type="ECO:0000256" key="6">
    <source>
        <dbReference type="ARBA" id="ARBA00023237"/>
    </source>
</evidence>
<dbReference type="InterPro" id="IPR039426">
    <property type="entry name" value="TonB-dep_rcpt-like"/>
</dbReference>
<dbReference type="AlphaFoldDB" id="A0AAW6M587"/>
<comment type="caution">
    <text evidence="9">The sequence shown here is derived from an EMBL/GenBank/DDBJ whole genome shotgun (WGS) entry which is preliminary data.</text>
</comment>
<evidence type="ECO:0000256" key="1">
    <source>
        <dbReference type="ARBA" id="ARBA00004571"/>
    </source>
</evidence>
<feature type="domain" description="TonB-dependent receptor plug" evidence="8">
    <location>
        <begin position="51"/>
        <end position="158"/>
    </location>
</feature>
<evidence type="ECO:0000256" key="3">
    <source>
        <dbReference type="ARBA" id="ARBA00022452"/>
    </source>
</evidence>
<accession>A0AAW6M587</accession>
<dbReference type="FunFam" id="2.170.130.10:FF:000008">
    <property type="entry name" value="SusC/RagA family TonB-linked outer membrane protein"/>
    <property type="match status" value="1"/>
</dbReference>
<evidence type="ECO:0000256" key="2">
    <source>
        <dbReference type="ARBA" id="ARBA00022448"/>
    </source>
</evidence>
<evidence type="ECO:0000256" key="7">
    <source>
        <dbReference type="PROSITE-ProRule" id="PRU01360"/>
    </source>
</evidence>
<evidence type="ECO:0000259" key="8">
    <source>
        <dbReference type="Pfam" id="PF07715"/>
    </source>
</evidence>
<dbReference type="GO" id="GO:0009279">
    <property type="term" value="C:cell outer membrane"/>
    <property type="evidence" value="ECO:0007669"/>
    <property type="project" value="UniProtKB-SubCell"/>
</dbReference>
<keyword evidence="3 7" id="KW-1134">Transmembrane beta strand</keyword>
<dbReference type="PROSITE" id="PS52016">
    <property type="entry name" value="TONB_DEPENDENT_REC_3"/>
    <property type="match status" value="1"/>
</dbReference>
<keyword evidence="6 7" id="KW-0998">Cell outer membrane</keyword>
<dbReference type="InterPro" id="IPR012910">
    <property type="entry name" value="Plug_dom"/>
</dbReference>
<keyword evidence="2 7" id="KW-0813">Transport</keyword>
<dbReference type="InterPro" id="IPR023997">
    <property type="entry name" value="TonB-dep_OMP_SusC/RagA_CS"/>
</dbReference>
<evidence type="ECO:0000256" key="5">
    <source>
        <dbReference type="ARBA" id="ARBA00023136"/>
    </source>
</evidence>
<keyword evidence="4 7" id="KW-0812">Transmembrane</keyword>
<dbReference type="EMBL" id="JARFID010000043">
    <property type="protein sequence ID" value="MDE8697364.1"/>
    <property type="molecule type" value="Genomic_DNA"/>
</dbReference>
<proteinExistence type="inferred from homology"/>
<dbReference type="InterPro" id="IPR023996">
    <property type="entry name" value="TonB-dep_OMP_SusC/RagA"/>
</dbReference>
<dbReference type="Gene3D" id="2.170.130.10">
    <property type="entry name" value="TonB-dependent receptor, plug domain"/>
    <property type="match status" value="1"/>
</dbReference>
<dbReference type="NCBIfam" id="TIGR04056">
    <property type="entry name" value="OMP_RagA_SusC"/>
    <property type="match status" value="1"/>
</dbReference>
<comment type="subcellular location">
    <subcellularLocation>
        <location evidence="1 7">Cell outer membrane</location>
        <topology evidence="1 7">Multi-pass membrane protein</topology>
    </subcellularLocation>
</comment>
<dbReference type="RefSeq" id="WP_275202758.1">
    <property type="nucleotide sequence ID" value="NZ_JARFID010000043.1"/>
</dbReference>
<gene>
    <name evidence="9" type="ORF">PZH42_25005</name>
</gene>
<dbReference type="NCBIfam" id="TIGR04057">
    <property type="entry name" value="SusC_RagA_signa"/>
    <property type="match status" value="1"/>
</dbReference>
<name>A0AAW6M587_9BACE</name>
<organism evidence="9 10">
    <name type="scientific">Bacteroides cellulosilyticus</name>
    <dbReference type="NCBI Taxonomy" id="246787"/>
    <lineage>
        <taxon>Bacteria</taxon>
        <taxon>Pseudomonadati</taxon>
        <taxon>Bacteroidota</taxon>
        <taxon>Bacteroidia</taxon>
        <taxon>Bacteroidales</taxon>
        <taxon>Bacteroidaceae</taxon>
        <taxon>Bacteroides</taxon>
    </lineage>
</organism>
<dbReference type="InterPro" id="IPR037066">
    <property type="entry name" value="Plug_dom_sf"/>
</dbReference>
<comment type="similarity">
    <text evidence="7">Belongs to the TonB-dependent receptor family.</text>
</comment>
<dbReference type="SUPFAM" id="SSF56935">
    <property type="entry name" value="Porins"/>
    <property type="match status" value="1"/>
</dbReference>
<protein>
    <submittedName>
        <fullName evidence="9">SusC/RagA family TonB-linked outer membrane protein</fullName>
    </submittedName>
</protein>
<reference evidence="9" key="1">
    <citation type="submission" date="2023-03" db="EMBL/GenBank/DDBJ databases">
        <title>DFI Biobank Strains.</title>
        <authorList>
            <person name="Mostad J."/>
            <person name="Paddock L."/>
            <person name="Medina S."/>
            <person name="Waligurski E."/>
            <person name="Barat B."/>
            <person name="Smith R."/>
            <person name="Burgo V."/>
            <person name="Metcalfe C."/>
            <person name="Woodson C."/>
            <person name="Sundararajan A."/>
            <person name="Ramaswamy R."/>
            <person name="Lin H."/>
            <person name="Pamer E.G."/>
        </authorList>
    </citation>
    <scope>NUCLEOTIDE SEQUENCE</scope>
    <source>
        <strain evidence="9">DFI.9.5</strain>
    </source>
</reference>
<sequence>MTLSSAKTLQVSYIGMQTQEVAIKPTMKVFMKVDSEMLDEVIVVAYGTAKKSAFTGSASVVKADKLEKRQVSNITNALSGSVAGVQTTSSNGQPGTSATVRIRGIGSMASSSNPLYVVDGIPFDGDISSINSQDIETMTVLKDAAAAALYGARGANGVILVTTKKGKDGNARVSVDARWGSNSRQVGKYDVMENPDTYMETLYKAHYNAAYYKLGRTPEAAHTYANTQLFPAIGYQIYTLPQGEGLIGMDGKINPNAKLGYSDGQYYYTPDDWTDGTISSQMRQEYNLSVSGGTDRLNYYFSAGYLEDNGVIENSGFNRISTRLNVDYQAKKWLKFGTSLGYTNSKSKYPGDQTATASSGNAFLLANNIAPVYPMYVRNADGSLAYDKNSGNKIYDYGDGSSTNSTRNFMSMSNPKGDLLYNKEEYLMDILNGKWFIELSPIEGLKLTGSLGAYIDNTRYNVLGNKYYGQSASYGGTAQQEHIRTSAFNQQYLATYKKSFGMNNFDVLLGYESYDYRYEYSYATGQNLYKDYDFTVNNTIDNKRGGGARDEYSTRGIISRINYDFDEKYFASASYRRDASSRFHPDKRWGNFWSASVAWVISKEAFLENTEWIDMLKLKASFGQQGNDALLRNGYANYYPYLDQYSMTGANGIFSDGTLYYKGNPDITWEKSNSFNIGTDFTLLNHKLEGTIEYFNRKTSDMLYNKPVANSNGYSSIPMNIGSMTNSGVEIELNYTPIDINNLKWNIFGNATFLKNKVNKLHPDLNGELISGSRIYREGESMYQLYLVKYAGVDPTTGQSLFWAKDDEGNAYTTADYAVASNCKEATGDLLPTVYGGFGTSLDFYGFDFSIQFSYQLGGKLWDYTYQDLMHGGSNSNAGYNWHKDIAKAWTAENPNTDVPRLCATENYDAGSSSDRWIVSSNYLSINNITLGYTLPKRIVRNLGIESLRVYGAADNVALFAARKGLDPRQGYVSSTTSTYGALRSISAGVKLTF</sequence>
<evidence type="ECO:0000256" key="4">
    <source>
        <dbReference type="ARBA" id="ARBA00022692"/>
    </source>
</evidence>
<evidence type="ECO:0000313" key="9">
    <source>
        <dbReference type="EMBL" id="MDE8697364.1"/>
    </source>
</evidence>
<evidence type="ECO:0000313" key="10">
    <source>
        <dbReference type="Proteomes" id="UP001221924"/>
    </source>
</evidence>
<dbReference type="Proteomes" id="UP001221924">
    <property type="component" value="Unassembled WGS sequence"/>
</dbReference>
<keyword evidence="5 7" id="KW-0472">Membrane</keyword>